<proteinExistence type="predicted"/>
<dbReference type="Proteomes" id="UP001574170">
    <property type="component" value="Unassembled WGS sequence"/>
</dbReference>
<evidence type="ECO:0000313" key="2">
    <source>
        <dbReference type="Proteomes" id="UP001574170"/>
    </source>
</evidence>
<evidence type="ECO:0000313" key="1">
    <source>
        <dbReference type="EMBL" id="MFA9195453.1"/>
    </source>
</evidence>
<dbReference type="RefSeq" id="WP_373392661.1">
    <property type="nucleotide sequence ID" value="NZ_JBCFQJ010000008.1"/>
</dbReference>
<protein>
    <recommendedName>
        <fullName evidence="3">Lipoprotein</fullName>
    </recommendedName>
</protein>
<sequence length="325" mass="35461">MKKALSLLVLLALFNACDDGDLTQEDISFEDVTSTQSCSTNDIIYKLKEKEALLLEIPETNFPTELTADNETVELDISTTTNRVVYRFYNGTVTSNNICETIAPATPVITDQWTATAGKIRIVTSAIIEPNNEANNSTKITGYNHNIVLKNVTFAKAVGTQVYETFPFGNYKSIITPLPFNFDQTLEKCTSSNEIYNYTTSAALILDIDPSLIANEVTPLNTPRTGLIGTTTNVFIYRSFTGGGLLTGDYFCNDTTPTTPVLNQQWDGKAGVSGESGIIEVTTTTNGPTSFKHTIVLKKVSLQKGISNFTLGDSYILGELFTTTN</sequence>
<name>A0ABV4TNQ2_9FLAO</name>
<keyword evidence="2" id="KW-1185">Reference proteome</keyword>
<accession>A0ABV4TNQ2</accession>
<gene>
    <name evidence="1" type="ORF">AAGV33_13670</name>
</gene>
<evidence type="ECO:0008006" key="3">
    <source>
        <dbReference type="Google" id="ProtNLM"/>
    </source>
</evidence>
<dbReference type="EMBL" id="JBCFQK010000023">
    <property type="protein sequence ID" value="MFA9195453.1"/>
    <property type="molecule type" value="Genomic_DNA"/>
</dbReference>
<organism evidence="1 2">
    <name type="scientific">Flavobacterium magnesitis</name>
    <dbReference type="NCBI Taxonomy" id="3138077"/>
    <lineage>
        <taxon>Bacteria</taxon>
        <taxon>Pseudomonadati</taxon>
        <taxon>Bacteroidota</taxon>
        <taxon>Flavobacteriia</taxon>
        <taxon>Flavobacteriales</taxon>
        <taxon>Flavobacteriaceae</taxon>
        <taxon>Flavobacterium</taxon>
    </lineage>
</organism>
<comment type="caution">
    <text evidence="1">The sequence shown here is derived from an EMBL/GenBank/DDBJ whole genome shotgun (WGS) entry which is preliminary data.</text>
</comment>
<reference evidence="1 2" key="1">
    <citation type="submission" date="2024-04" db="EMBL/GenBank/DDBJ databases">
        <title>New Clade of Flavobacterium.</title>
        <authorList>
            <person name="Matos L."/>
            <person name="Proenca D.N."/>
            <person name="Fransisco R.M."/>
            <person name="Chung A.P."/>
            <person name="Maccario L."/>
            <person name="Sorensen S.J."/>
            <person name="Morais P.V."/>
        </authorList>
    </citation>
    <scope>NUCLEOTIDE SEQUENCE [LARGE SCALE GENOMIC DNA]</scope>
    <source>
        <strain evidence="1 2">FBOR7N2.3</strain>
    </source>
</reference>